<keyword evidence="1" id="KW-1133">Transmembrane helix</keyword>
<dbReference type="PANTHER" id="PTHR32251">
    <property type="entry name" value="3-OXO-5-ALPHA-STEROID 4-DEHYDROGENASE"/>
    <property type="match status" value="1"/>
</dbReference>
<dbReference type="AlphaFoldDB" id="A0AAD8CDN3"/>
<keyword evidence="1" id="KW-0812">Transmembrane</keyword>
<dbReference type="Proteomes" id="UP001233172">
    <property type="component" value="Unassembled WGS sequence"/>
</dbReference>
<name>A0AAD8CDN3_BIOPF</name>
<reference evidence="2" key="2">
    <citation type="submission" date="2023-04" db="EMBL/GenBank/DDBJ databases">
        <authorList>
            <person name="Bu L."/>
            <person name="Lu L."/>
            <person name="Laidemitt M.R."/>
            <person name="Zhang S.M."/>
            <person name="Mutuku M."/>
            <person name="Mkoji G."/>
            <person name="Steinauer M."/>
            <person name="Loker E.S."/>
        </authorList>
    </citation>
    <scope>NUCLEOTIDE SEQUENCE</scope>
    <source>
        <strain evidence="2">KasaAsao</strain>
        <tissue evidence="2">Whole Snail</tissue>
    </source>
</reference>
<feature type="transmembrane region" description="Helical" evidence="1">
    <location>
        <begin position="104"/>
        <end position="127"/>
    </location>
</feature>
<reference evidence="2" key="1">
    <citation type="journal article" date="2023" name="PLoS Negl. Trop. Dis.">
        <title>A genome sequence for Biomphalaria pfeifferi, the major vector snail for the human-infecting parasite Schistosoma mansoni.</title>
        <authorList>
            <person name="Bu L."/>
            <person name="Lu L."/>
            <person name="Laidemitt M.R."/>
            <person name="Zhang S.M."/>
            <person name="Mutuku M."/>
            <person name="Mkoji G."/>
            <person name="Steinauer M."/>
            <person name="Loker E.S."/>
        </authorList>
    </citation>
    <scope>NUCLEOTIDE SEQUENCE</scope>
    <source>
        <strain evidence="2">KasaAsao</strain>
    </source>
</reference>
<feature type="transmembrane region" description="Helical" evidence="1">
    <location>
        <begin position="67"/>
        <end position="84"/>
    </location>
</feature>
<dbReference type="EMBL" id="JASAOG010000001">
    <property type="protein sequence ID" value="KAK0070194.1"/>
    <property type="molecule type" value="Genomic_DNA"/>
</dbReference>
<proteinExistence type="predicted"/>
<accession>A0AAD8CDN3</accession>
<keyword evidence="3" id="KW-1185">Reference proteome</keyword>
<dbReference type="PROSITE" id="PS50244">
    <property type="entry name" value="S5A_REDUCTASE"/>
    <property type="match status" value="1"/>
</dbReference>
<evidence type="ECO:0000313" key="2">
    <source>
        <dbReference type="EMBL" id="KAK0070194.1"/>
    </source>
</evidence>
<evidence type="ECO:0000313" key="3">
    <source>
        <dbReference type="Proteomes" id="UP001233172"/>
    </source>
</evidence>
<sequence length="262" mass="29734">MNPFDFIMGNVIGRAAVVDFGIQWSCWIVAAFLQTEKFYDLAGSITFVTLTLLSLSQNKALHTRQKVNSGLVIAWALRLGYYLFTRVIKDGGDKRFNVVKHKPGLFWVYWTIQGVWVLSTLLPTIIVNSKKNNKPIQTLDKIGWGIWGLGFILEALADYQKSQFSSIPENAGKFINVGLWSISRHPNYLGEILMWTGIYISSYTTLQGWEHISVISPLFLSYLLINVSGIPILEAAGHKRWGQSPEYIAYVKRTAKLIPFIW</sequence>
<dbReference type="GO" id="GO:0016020">
    <property type="term" value="C:membrane"/>
    <property type="evidence" value="ECO:0007669"/>
    <property type="project" value="TreeGrafter"/>
</dbReference>
<organism evidence="2 3">
    <name type="scientific">Biomphalaria pfeifferi</name>
    <name type="common">Bloodfluke planorb</name>
    <name type="synonym">Freshwater snail</name>
    <dbReference type="NCBI Taxonomy" id="112525"/>
    <lineage>
        <taxon>Eukaryota</taxon>
        <taxon>Metazoa</taxon>
        <taxon>Spiralia</taxon>
        <taxon>Lophotrochozoa</taxon>
        <taxon>Mollusca</taxon>
        <taxon>Gastropoda</taxon>
        <taxon>Heterobranchia</taxon>
        <taxon>Euthyneura</taxon>
        <taxon>Panpulmonata</taxon>
        <taxon>Hygrophila</taxon>
        <taxon>Lymnaeoidea</taxon>
        <taxon>Planorbidae</taxon>
        <taxon>Biomphalaria</taxon>
    </lineage>
</organism>
<evidence type="ECO:0000256" key="1">
    <source>
        <dbReference type="SAM" id="Phobius"/>
    </source>
</evidence>
<dbReference type="Pfam" id="PF06966">
    <property type="entry name" value="DUF1295"/>
    <property type="match status" value="1"/>
</dbReference>
<keyword evidence="1" id="KW-0472">Membrane</keyword>
<comment type="caution">
    <text evidence="2">The sequence shown here is derived from an EMBL/GenBank/DDBJ whole genome shotgun (WGS) entry which is preliminary data.</text>
</comment>
<feature type="transmembrane region" description="Helical" evidence="1">
    <location>
        <begin position="12"/>
        <end position="32"/>
    </location>
</feature>
<protein>
    <submittedName>
        <fullName evidence="2">Delta(14)-sterol reductase</fullName>
    </submittedName>
</protein>
<feature type="transmembrane region" description="Helical" evidence="1">
    <location>
        <begin position="38"/>
        <end position="55"/>
    </location>
</feature>
<dbReference type="InterPro" id="IPR010721">
    <property type="entry name" value="UstE-like"/>
</dbReference>
<gene>
    <name evidence="2" type="ORF">Bpfe_000177</name>
</gene>
<dbReference type="Gene3D" id="1.20.120.1630">
    <property type="match status" value="1"/>
</dbReference>
<dbReference type="PANTHER" id="PTHR32251:SF17">
    <property type="entry name" value="STEROID 5-ALPHA REDUCTASE C-TERMINAL DOMAIN-CONTAINING PROTEIN"/>
    <property type="match status" value="1"/>
</dbReference>